<proteinExistence type="inferred from homology"/>
<keyword evidence="5" id="KW-0732">Signal</keyword>
<dbReference type="CDD" id="cd03784">
    <property type="entry name" value="GT1_Gtf-like"/>
    <property type="match status" value="1"/>
</dbReference>
<feature type="chain" id="PRO_5029038910" description="UDP-glucuronosyltransferase" evidence="5">
    <location>
        <begin position="22"/>
        <end position="388"/>
    </location>
</feature>
<dbReference type="Pfam" id="PF00201">
    <property type="entry name" value="UDPGT"/>
    <property type="match status" value="1"/>
</dbReference>
<dbReference type="InParanoid" id="A0A7E5W5T2"/>
<dbReference type="EC" id="2.4.1.17" evidence="5"/>
<evidence type="ECO:0000256" key="4">
    <source>
        <dbReference type="RuleBase" id="RU003718"/>
    </source>
</evidence>
<dbReference type="Proteomes" id="UP000322000">
    <property type="component" value="Chromosome 12"/>
</dbReference>
<dbReference type="RefSeq" id="XP_026736028.1">
    <property type="nucleotide sequence ID" value="XM_026880227.1"/>
</dbReference>
<feature type="signal peptide" evidence="5">
    <location>
        <begin position="1"/>
        <end position="21"/>
    </location>
</feature>
<dbReference type="FunFam" id="3.40.50.2000:FF:000050">
    <property type="entry name" value="UDP-glucuronosyltransferase"/>
    <property type="match status" value="1"/>
</dbReference>
<evidence type="ECO:0000256" key="3">
    <source>
        <dbReference type="ARBA" id="ARBA00022679"/>
    </source>
</evidence>
<dbReference type="Gene3D" id="3.40.50.2000">
    <property type="entry name" value="Glycogen Phosphorylase B"/>
    <property type="match status" value="2"/>
</dbReference>
<evidence type="ECO:0000313" key="6">
    <source>
        <dbReference type="Proteomes" id="UP000322000"/>
    </source>
</evidence>
<dbReference type="PANTHER" id="PTHR48043:SF159">
    <property type="entry name" value="EG:EG0003.4 PROTEIN-RELATED"/>
    <property type="match status" value="1"/>
</dbReference>
<gene>
    <name evidence="7" type="primary">LOC113499682</name>
</gene>
<evidence type="ECO:0000313" key="7">
    <source>
        <dbReference type="RefSeq" id="XP_026736028.1"/>
    </source>
</evidence>
<dbReference type="SUPFAM" id="SSF53756">
    <property type="entry name" value="UDP-Glycosyltransferase/glycogen phosphorylase"/>
    <property type="match status" value="1"/>
</dbReference>
<protein>
    <recommendedName>
        <fullName evidence="5">UDP-glucuronosyltransferase</fullName>
        <ecNumber evidence="5">2.4.1.17</ecNumber>
    </recommendedName>
</protein>
<dbReference type="GO" id="GO:0015020">
    <property type="term" value="F:glucuronosyltransferase activity"/>
    <property type="evidence" value="ECO:0007669"/>
    <property type="project" value="UniProtKB-EC"/>
</dbReference>
<comment type="catalytic activity">
    <reaction evidence="5">
        <text>glucuronate acceptor + UDP-alpha-D-glucuronate = acceptor beta-D-glucuronoside + UDP + H(+)</text>
        <dbReference type="Rhea" id="RHEA:21032"/>
        <dbReference type="ChEBI" id="CHEBI:15378"/>
        <dbReference type="ChEBI" id="CHEBI:58052"/>
        <dbReference type="ChEBI" id="CHEBI:58223"/>
        <dbReference type="ChEBI" id="CHEBI:132367"/>
        <dbReference type="ChEBI" id="CHEBI:132368"/>
        <dbReference type="EC" id="2.4.1.17"/>
    </reaction>
</comment>
<dbReference type="InterPro" id="IPR002213">
    <property type="entry name" value="UDP_glucos_trans"/>
</dbReference>
<reference evidence="7" key="1">
    <citation type="submission" date="2025-08" db="UniProtKB">
        <authorList>
            <consortium name="RefSeq"/>
        </authorList>
    </citation>
    <scope>IDENTIFICATION</scope>
</reference>
<organism evidence="6 7">
    <name type="scientific">Trichoplusia ni</name>
    <name type="common">Cabbage looper</name>
    <dbReference type="NCBI Taxonomy" id="7111"/>
    <lineage>
        <taxon>Eukaryota</taxon>
        <taxon>Metazoa</taxon>
        <taxon>Ecdysozoa</taxon>
        <taxon>Arthropoda</taxon>
        <taxon>Hexapoda</taxon>
        <taxon>Insecta</taxon>
        <taxon>Pterygota</taxon>
        <taxon>Neoptera</taxon>
        <taxon>Endopterygota</taxon>
        <taxon>Lepidoptera</taxon>
        <taxon>Glossata</taxon>
        <taxon>Ditrysia</taxon>
        <taxon>Noctuoidea</taxon>
        <taxon>Noctuidae</taxon>
        <taxon>Plusiinae</taxon>
        <taxon>Trichoplusia</taxon>
    </lineage>
</organism>
<evidence type="ECO:0000256" key="2">
    <source>
        <dbReference type="ARBA" id="ARBA00022676"/>
    </source>
</evidence>
<dbReference type="AlphaFoldDB" id="A0A7E5W5T2"/>
<keyword evidence="2 4" id="KW-0328">Glycosyltransferase</keyword>
<dbReference type="KEGG" id="tnl:113499682"/>
<dbReference type="InterPro" id="IPR035595">
    <property type="entry name" value="UDP_glycos_trans_CS"/>
</dbReference>
<keyword evidence="6" id="KW-1185">Reference proteome</keyword>
<dbReference type="PROSITE" id="PS00375">
    <property type="entry name" value="UDPGT"/>
    <property type="match status" value="1"/>
</dbReference>
<evidence type="ECO:0000256" key="5">
    <source>
        <dbReference type="RuleBase" id="RU362059"/>
    </source>
</evidence>
<comment type="subcellular location">
    <subcellularLocation>
        <location evidence="5">Membrane</location>
        <topology evidence="5">Single-pass membrane protein</topology>
    </subcellularLocation>
</comment>
<keyword evidence="3 4" id="KW-0808">Transferase</keyword>
<accession>A0A7E5W5T2</accession>
<dbReference type="OrthoDB" id="5835829at2759"/>
<comment type="similarity">
    <text evidence="1 4">Belongs to the UDP-glycosyltransferase family.</text>
</comment>
<dbReference type="PANTHER" id="PTHR48043">
    <property type="entry name" value="EG:EG0003.4 PROTEIN-RELATED"/>
    <property type="match status" value="1"/>
</dbReference>
<dbReference type="InterPro" id="IPR050271">
    <property type="entry name" value="UDP-glycosyltransferase"/>
</dbReference>
<dbReference type="GO" id="GO:0016020">
    <property type="term" value="C:membrane"/>
    <property type="evidence" value="ECO:0007669"/>
    <property type="project" value="UniProtKB-SubCell"/>
</dbReference>
<sequence length="388" mass="43622">MRFLVLLVLSYIIIIIGNTEAAKILVVVPTPSISHQVVFRPLIQELVKRGHDVTVITTDPAFPKGGAPANLTEIDIHDLSYNILTQEMAKMPRGNKDDLLLQVEFYLKVSASVFSEQLKDKSVQQLINNKNIKFDLLILEAIFRQALVFSHIFKAPVIQMSSLGGVFDNFVTIGAPTHPILYPTMISQKLTNLSMWEKITLLYSLYVGERIYQNNAILENKLNRELFGPEVPSVTELYDNVDMLFLNVYPVFEGIRPVPPSVIYTGGLHQNPEKELPEDLKSYLDSSKNGVIYISFGTNTDPTQLPPERIQVLLKAFSQLPYDVLWKWNGDELPGRTENIRISKWLPQSDLLRHPKIKVFVTQGGLQSTDEAITAGVPLIGIPMVGDQ</sequence>
<name>A0A7E5W5T2_TRINI</name>
<dbReference type="GeneID" id="113499682"/>
<evidence type="ECO:0000256" key="1">
    <source>
        <dbReference type="ARBA" id="ARBA00009995"/>
    </source>
</evidence>